<comment type="caution">
    <text evidence="1">The sequence shown here is derived from an EMBL/GenBank/DDBJ whole genome shotgun (WGS) entry which is preliminary data.</text>
</comment>
<reference evidence="1" key="1">
    <citation type="submission" date="2022-06" db="EMBL/GenBank/DDBJ databases">
        <title>Fusarium solani species complex genomes reveal bases of compartmentalisation and animal pathogenesis.</title>
        <authorList>
            <person name="Tsai I.J."/>
        </authorList>
    </citation>
    <scope>NUCLEOTIDE SEQUENCE</scope>
    <source>
        <strain evidence="1">Fu6.1</strain>
    </source>
</reference>
<keyword evidence="2" id="KW-1185">Reference proteome</keyword>
<organism evidence="1 2">
    <name type="scientific">Fusarium keratoplasticum</name>
    <dbReference type="NCBI Taxonomy" id="1328300"/>
    <lineage>
        <taxon>Eukaryota</taxon>
        <taxon>Fungi</taxon>
        <taxon>Dikarya</taxon>
        <taxon>Ascomycota</taxon>
        <taxon>Pezizomycotina</taxon>
        <taxon>Sordariomycetes</taxon>
        <taxon>Hypocreomycetidae</taxon>
        <taxon>Hypocreales</taxon>
        <taxon>Nectriaceae</taxon>
        <taxon>Fusarium</taxon>
        <taxon>Fusarium solani species complex</taxon>
    </lineage>
</organism>
<evidence type="ECO:0000313" key="2">
    <source>
        <dbReference type="Proteomes" id="UP001065298"/>
    </source>
</evidence>
<dbReference type="EMBL" id="CM046514">
    <property type="protein sequence ID" value="KAI8650428.1"/>
    <property type="molecule type" value="Genomic_DNA"/>
</dbReference>
<name>A0ACC0QC28_9HYPO</name>
<proteinExistence type="predicted"/>
<evidence type="ECO:0000313" key="1">
    <source>
        <dbReference type="EMBL" id="KAI8650428.1"/>
    </source>
</evidence>
<dbReference type="Proteomes" id="UP001065298">
    <property type="component" value="Chromosome 12"/>
</dbReference>
<gene>
    <name evidence="1" type="ORF">NCS57_01376500</name>
</gene>
<sequence length="647" mass="72051">MLQHLESWLLWTWQCIVNWPGCFDMLISRGTAWVLAAFLAIASPADSKGLADIDHVILFMQENRAFDHYFGTMAGVRGFADPNVQYNNGVPVWKQLVTPNLSKDTDYITPWYLNYLGGTWPEATQCMSAGSNGWDANQAALNHGANDHWAVNNTPYSIGYYKREDLPVHFALAEGWTIGDMYQESVIASTNPNRVMWVSGSINVPGSPQTKDEGGYPYIDNNETPGCDKDGINCYPLKWKTVAEKYEDAGVSWSVYQDADNFDDNPYAWFEQFQDAQKGSSLNAKGMKGLSLDTFYAQAANGTLPEVSYIVGPMQLSEHPPYSPNDGSWLQRKIAEAVINSPKYSKTVLIVSYDETGGWADHVSPYHSPDGTSGEWLEDPYGEAGRTPAGPGFRVPFYIISPFTRNGGVYTEHCDHTSQLMFVEKWQAAKGRDVRTDEIVPWRRENMADLVNAFDFQNPDYSLPNLPDAPEPHKNSKGEYDGSSYCASQYGNGRPTVPYTGNGKVDDTKSLAEKGFKNVRGLLTEGRTLVFETSGQALSVSQRGRAVGLSAATTNHDNVEQGWVIHAVEVGGDEFTISSANNNLYICNKLRLCKNSEDAIVFVVDFESSKGYSFQAKDTSRYLAAGRRKQLNWQKSQAFWNIFSVTY</sequence>
<protein>
    <submittedName>
        <fullName evidence="1">Uncharacterized protein</fullName>
    </submittedName>
</protein>
<accession>A0ACC0QC28</accession>